<feature type="transmembrane region" description="Helical" evidence="2">
    <location>
        <begin position="459"/>
        <end position="482"/>
    </location>
</feature>
<protein>
    <recommendedName>
        <fullName evidence="6">Mid2 domain-containing protein</fullName>
    </recommendedName>
</protein>
<evidence type="ECO:0000256" key="1">
    <source>
        <dbReference type="SAM" id="MobiDB-lite"/>
    </source>
</evidence>
<accession>A0AAN9UE80</accession>
<evidence type="ECO:0000256" key="3">
    <source>
        <dbReference type="SAM" id="SignalP"/>
    </source>
</evidence>
<evidence type="ECO:0000313" key="4">
    <source>
        <dbReference type="EMBL" id="KAK7740638.1"/>
    </source>
</evidence>
<keyword evidence="5" id="KW-1185">Reference proteome</keyword>
<organism evidence="4 5">
    <name type="scientific">Diatrype stigma</name>
    <dbReference type="NCBI Taxonomy" id="117547"/>
    <lineage>
        <taxon>Eukaryota</taxon>
        <taxon>Fungi</taxon>
        <taxon>Dikarya</taxon>
        <taxon>Ascomycota</taxon>
        <taxon>Pezizomycotina</taxon>
        <taxon>Sordariomycetes</taxon>
        <taxon>Xylariomycetidae</taxon>
        <taxon>Xylariales</taxon>
        <taxon>Diatrypaceae</taxon>
        <taxon>Diatrype</taxon>
    </lineage>
</organism>
<evidence type="ECO:0008006" key="6">
    <source>
        <dbReference type="Google" id="ProtNLM"/>
    </source>
</evidence>
<keyword evidence="2" id="KW-0812">Transmembrane</keyword>
<evidence type="ECO:0000313" key="5">
    <source>
        <dbReference type="Proteomes" id="UP001320420"/>
    </source>
</evidence>
<feature type="chain" id="PRO_5042841427" description="Mid2 domain-containing protein" evidence="3">
    <location>
        <begin position="17"/>
        <end position="573"/>
    </location>
</feature>
<gene>
    <name evidence="4" type="ORF">SLS62_011050</name>
</gene>
<name>A0AAN9UE80_9PEZI</name>
<dbReference type="AlphaFoldDB" id="A0AAN9UE80"/>
<evidence type="ECO:0000256" key="2">
    <source>
        <dbReference type="SAM" id="Phobius"/>
    </source>
</evidence>
<sequence length="573" mass="60216">MFKFIAKFALLGNATASLSIDGDFDALQAFQNLTDQVGGQIENITDTTWDWVQDAVGDVVDNLADGIDSSDFNLPPLDLDFNVQYPDIPECHLQFQFDGLELYLMLNTALSGGADYQLPLYSSNTLYGLSLDKDTFIGVIFSVDLILSLNADINFTSGIHIKIDDGAAIDLSLFGNSVSSITYNGGQFEFLPVTVLSASGELKAVLRLGIYAGVAVKEDLFNFPGTNVSAGLQAGVYADIASFSTNFTAEPDAKGDDECVVQMQQSYEFGLGAAAGASVGIGALTWGPSPETQTPIFYTTIADACATQGTTTTTTVVTPSIGLSSIAASPLTARASDGEELETTTLSEKVTYTGVVCQSPGLINCPASLQRTTKVVSTKTLITAVPSGSTAAFPVSTGSVVTSPVPFGTNTKSVLATTGSPASYIPPKETETDGSEGPGEPGESGTYPLGTVGGVDNRIIIGVSVGVGVPVIAAVIAAWWLYVFPIPISHNKHQASSRCRNQPFHWRASPAANLPLLRGVLTYEVNSFSSKDRRYTPTAADEPTWTALPQIYPTGGLGTPEQKVTVVTTVRNG</sequence>
<comment type="caution">
    <text evidence="4">The sequence shown here is derived from an EMBL/GenBank/DDBJ whole genome shotgun (WGS) entry which is preliminary data.</text>
</comment>
<feature type="region of interest" description="Disordered" evidence="1">
    <location>
        <begin position="418"/>
        <end position="446"/>
    </location>
</feature>
<keyword evidence="3" id="KW-0732">Signal</keyword>
<keyword evidence="2" id="KW-1133">Transmembrane helix</keyword>
<feature type="signal peptide" evidence="3">
    <location>
        <begin position="1"/>
        <end position="16"/>
    </location>
</feature>
<dbReference type="Proteomes" id="UP001320420">
    <property type="component" value="Unassembled WGS sequence"/>
</dbReference>
<proteinExistence type="predicted"/>
<reference evidence="4 5" key="1">
    <citation type="submission" date="2024-02" db="EMBL/GenBank/DDBJ databases">
        <title>De novo assembly and annotation of 12 fungi associated with fruit tree decline syndrome in Ontario, Canada.</title>
        <authorList>
            <person name="Sulman M."/>
            <person name="Ellouze W."/>
            <person name="Ilyukhin E."/>
        </authorList>
    </citation>
    <scope>NUCLEOTIDE SEQUENCE [LARGE SCALE GENOMIC DNA]</scope>
    <source>
        <strain evidence="4 5">M11/M66-122</strain>
    </source>
</reference>
<keyword evidence="2" id="KW-0472">Membrane</keyword>
<dbReference type="EMBL" id="JAKJXP020000166">
    <property type="protein sequence ID" value="KAK7740638.1"/>
    <property type="molecule type" value="Genomic_DNA"/>
</dbReference>